<keyword evidence="2" id="KW-0175">Coiled coil</keyword>
<dbReference type="InterPro" id="IPR006143">
    <property type="entry name" value="RND_pump_MFP"/>
</dbReference>
<protein>
    <submittedName>
        <fullName evidence="4">Efflux RND transporter periplasmic adaptor subunit</fullName>
    </submittedName>
</protein>
<feature type="coiled-coil region" evidence="2">
    <location>
        <begin position="110"/>
        <end position="183"/>
    </location>
</feature>
<comment type="similarity">
    <text evidence="1">Belongs to the membrane fusion protein (MFP) (TC 8.A.1) family.</text>
</comment>
<dbReference type="SUPFAM" id="SSF111369">
    <property type="entry name" value="HlyD-like secretion proteins"/>
    <property type="match status" value="1"/>
</dbReference>
<evidence type="ECO:0000256" key="1">
    <source>
        <dbReference type="ARBA" id="ARBA00009477"/>
    </source>
</evidence>
<dbReference type="Proteomes" id="UP001499988">
    <property type="component" value="Unassembled WGS sequence"/>
</dbReference>
<evidence type="ECO:0000259" key="3">
    <source>
        <dbReference type="Pfam" id="PF25917"/>
    </source>
</evidence>
<name>A0ABP9EGD5_9GAMM</name>
<accession>A0ABP9EGD5</accession>
<evidence type="ECO:0000313" key="5">
    <source>
        <dbReference type="Proteomes" id="UP001499988"/>
    </source>
</evidence>
<feature type="domain" description="Multidrug resistance protein MdtA-like barrel-sandwich hybrid" evidence="3">
    <location>
        <begin position="71"/>
        <end position="202"/>
    </location>
</feature>
<dbReference type="InterPro" id="IPR058625">
    <property type="entry name" value="MdtA-like_BSH"/>
</dbReference>
<dbReference type="Gene3D" id="2.40.30.170">
    <property type="match status" value="1"/>
</dbReference>
<proteinExistence type="inferred from homology"/>
<reference evidence="5" key="1">
    <citation type="journal article" date="2019" name="Int. J. Syst. Evol. Microbiol.">
        <title>The Global Catalogue of Microorganisms (GCM) 10K type strain sequencing project: providing services to taxonomists for standard genome sequencing and annotation.</title>
        <authorList>
            <consortium name="The Broad Institute Genomics Platform"/>
            <consortium name="The Broad Institute Genome Sequencing Center for Infectious Disease"/>
            <person name="Wu L."/>
            <person name="Ma J."/>
        </authorList>
    </citation>
    <scope>NUCLEOTIDE SEQUENCE [LARGE SCALE GENOMIC DNA]</scope>
    <source>
        <strain evidence="5">JCM 18401</strain>
    </source>
</reference>
<comment type="caution">
    <text evidence="4">The sequence shown here is derived from an EMBL/GenBank/DDBJ whole genome shotgun (WGS) entry which is preliminary data.</text>
</comment>
<evidence type="ECO:0000256" key="2">
    <source>
        <dbReference type="SAM" id="Coils"/>
    </source>
</evidence>
<organism evidence="4 5">
    <name type="scientific">Ferrimonas pelagia</name>
    <dbReference type="NCBI Taxonomy" id="1177826"/>
    <lineage>
        <taxon>Bacteria</taxon>
        <taxon>Pseudomonadati</taxon>
        <taxon>Pseudomonadota</taxon>
        <taxon>Gammaproteobacteria</taxon>
        <taxon>Alteromonadales</taxon>
        <taxon>Ferrimonadaceae</taxon>
        <taxon>Ferrimonas</taxon>
    </lineage>
</organism>
<dbReference type="Pfam" id="PF25917">
    <property type="entry name" value="BSH_RND"/>
    <property type="match status" value="1"/>
</dbReference>
<gene>
    <name evidence="4" type="ORF">GCM10023333_08570</name>
</gene>
<keyword evidence="5" id="KW-1185">Reference proteome</keyword>
<dbReference type="Gene3D" id="2.40.420.20">
    <property type="match status" value="1"/>
</dbReference>
<dbReference type="EMBL" id="BAABJZ010000009">
    <property type="protein sequence ID" value="GAA4877554.1"/>
    <property type="molecule type" value="Genomic_DNA"/>
</dbReference>
<dbReference type="Gene3D" id="2.40.50.100">
    <property type="match status" value="1"/>
</dbReference>
<dbReference type="PANTHER" id="PTHR30469">
    <property type="entry name" value="MULTIDRUG RESISTANCE PROTEIN MDTA"/>
    <property type="match status" value="1"/>
</dbReference>
<dbReference type="Gene3D" id="1.10.287.470">
    <property type="entry name" value="Helix hairpin bin"/>
    <property type="match status" value="1"/>
</dbReference>
<dbReference type="PANTHER" id="PTHR30469:SF12">
    <property type="entry name" value="MULTIDRUG RESISTANCE PROTEIN MDTA"/>
    <property type="match status" value="1"/>
</dbReference>
<evidence type="ECO:0000313" key="4">
    <source>
        <dbReference type="EMBL" id="GAA4877554.1"/>
    </source>
</evidence>
<dbReference type="RefSeq" id="WP_345333765.1">
    <property type="nucleotide sequence ID" value="NZ_BAABJZ010000009.1"/>
</dbReference>
<dbReference type="NCBIfam" id="TIGR01730">
    <property type="entry name" value="RND_mfp"/>
    <property type="match status" value="1"/>
</dbReference>
<sequence length="391" mass="43418">MRLLLRRLSPLLILVVFIAIAMLLISLKQPPEKKVQQEILPIVEVVEVTPSSHQLVLRSYGVVRPKHQTQLVAEISGRLVSLAPEFVAGEWVKQGQLLAQIEPADYQADLMQAQAGLAQAKAQLQEEIARGKVAEQEWRGAIEGIPPELGLRKPQLAKEQANVRSAEATLARAQRNLERTEIRAPFDGLITQRSVDLGEYINVSLNMGTIMGTDIAEIRLPLAPEELAYLEDEESGTVLLSQELAGQRHEWLAQLVRTEGVIDDNNRMTYLVARLHDPYALTHDRRPLKFGSFVNAQIQGRQIEQLVTLPRHAVRDQRITIIKSDNTVALRPVEVVRADLEQIYIRAELAAGERVSLNAMDILDEGRKVKVAGEAQPESNSGAQMAVVGAQ</sequence>